<dbReference type="AlphaFoldDB" id="A0A1L3LUE9"/>
<keyword evidence="1" id="KW-0614">Plasmid</keyword>
<dbReference type="KEGG" id="same:SAMCFNEI73_pB0523"/>
<dbReference type="OrthoDB" id="8305398at2"/>
<accession>A0A1L3LUE9</accession>
<geneLocation type="plasmid" evidence="1 2">
    <name>B</name>
</geneLocation>
<sequence length="66" mass="6975">MNRAILIALSLVILSLAMAAIALIVNPTDSSKLGLTDEQHSAGQTFFGSGSGLPPVKDGQELRPRW</sequence>
<gene>
    <name evidence="1" type="primary">trbK</name>
    <name evidence="1" type="ORF">SAMCFNEI73_pB0523</name>
</gene>
<dbReference type="Proteomes" id="UP000182306">
    <property type="component" value="Plasmid B"/>
</dbReference>
<dbReference type="RefSeq" id="WP_037385430.1">
    <property type="nucleotide sequence ID" value="NZ_CP013109.1"/>
</dbReference>
<proteinExistence type="predicted"/>
<reference evidence="1 2" key="1">
    <citation type="submission" date="2015-10" db="EMBL/GenBank/DDBJ databases">
        <title>Genomic differences between typical nodule nitrogen-fixing rhizobial strains and those coming from bean seeds.</title>
        <authorList>
            <person name="Peralta H."/>
            <person name="Aguilar-Vera A."/>
            <person name="Diaz R."/>
            <person name="Mora Y."/>
            <person name="Martinez-Batallar G."/>
            <person name="Salazar E."/>
            <person name="Vargas-Lagunas C."/>
            <person name="Encarnacion S."/>
            <person name="Girard L."/>
            <person name="Mora J."/>
        </authorList>
    </citation>
    <scope>NUCLEOTIDE SEQUENCE [LARGE SCALE GENOMIC DNA]</scope>
    <source>
        <strain evidence="1 2">CFNEI 73</strain>
        <plasmid evidence="1 2">B</plasmid>
    </source>
</reference>
<dbReference type="EMBL" id="CP013109">
    <property type="protein sequence ID" value="APG93719.1"/>
    <property type="molecule type" value="Genomic_DNA"/>
</dbReference>
<name>A0A1L3LUE9_9HYPH</name>
<organism evidence="1 2">
    <name type="scientific">Sinorhizobium americanum</name>
    <dbReference type="NCBI Taxonomy" id="194963"/>
    <lineage>
        <taxon>Bacteria</taxon>
        <taxon>Pseudomonadati</taxon>
        <taxon>Pseudomonadota</taxon>
        <taxon>Alphaproteobacteria</taxon>
        <taxon>Hyphomicrobiales</taxon>
        <taxon>Rhizobiaceae</taxon>
        <taxon>Sinorhizobium/Ensifer group</taxon>
        <taxon>Sinorhizobium</taxon>
    </lineage>
</organism>
<protein>
    <submittedName>
        <fullName evidence="1">Conjugal transfer protein TrbK</fullName>
    </submittedName>
</protein>
<keyword evidence="2" id="KW-1185">Reference proteome</keyword>
<dbReference type="InterPro" id="IPR020065">
    <property type="entry name" value="Conjugal_tfr_protein_TrbK"/>
</dbReference>
<evidence type="ECO:0000313" key="1">
    <source>
        <dbReference type="EMBL" id="APG93719.1"/>
    </source>
</evidence>
<dbReference type="NCBIfam" id="TIGR04361">
    <property type="entry name" value="TrbK_Ti"/>
    <property type="match status" value="1"/>
</dbReference>
<evidence type="ECO:0000313" key="2">
    <source>
        <dbReference type="Proteomes" id="UP000182306"/>
    </source>
</evidence>